<accession>A0A419SFM4</accession>
<dbReference type="Proteomes" id="UP000284219">
    <property type="component" value="Unassembled WGS sequence"/>
</dbReference>
<dbReference type="OrthoDB" id="2224630at2"/>
<reference evidence="1 2" key="1">
    <citation type="submission" date="2016-08" db="EMBL/GenBank/DDBJ databases">
        <title>Novel Firmicute Genomes.</title>
        <authorList>
            <person name="Poppleton D.I."/>
            <person name="Gribaldo S."/>
        </authorList>
    </citation>
    <scope>NUCLEOTIDE SEQUENCE [LARGE SCALE GENOMIC DNA]</scope>
    <source>
        <strain evidence="1 2">RAOx-1</strain>
    </source>
</reference>
<comment type="caution">
    <text evidence="1">The sequence shown here is derived from an EMBL/GenBank/DDBJ whole genome shotgun (WGS) entry which is preliminary data.</text>
</comment>
<evidence type="ECO:0000313" key="1">
    <source>
        <dbReference type="EMBL" id="RKD22565.1"/>
    </source>
</evidence>
<protein>
    <submittedName>
        <fullName evidence="1">Uncharacterized protein</fullName>
    </submittedName>
</protein>
<dbReference type="RefSeq" id="WP_120190036.1">
    <property type="nucleotide sequence ID" value="NZ_MCHY01000009.1"/>
</dbReference>
<keyword evidence="2" id="KW-1185">Reference proteome</keyword>
<dbReference type="AlphaFoldDB" id="A0A419SFM4"/>
<proteinExistence type="predicted"/>
<organism evidence="1 2">
    <name type="scientific">Ammoniphilus oxalaticus</name>
    <dbReference type="NCBI Taxonomy" id="66863"/>
    <lineage>
        <taxon>Bacteria</taxon>
        <taxon>Bacillati</taxon>
        <taxon>Bacillota</taxon>
        <taxon>Bacilli</taxon>
        <taxon>Bacillales</taxon>
        <taxon>Paenibacillaceae</taxon>
        <taxon>Aneurinibacillus group</taxon>
        <taxon>Ammoniphilus</taxon>
    </lineage>
</organism>
<dbReference type="EMBL" id="MCHY01000009">
    <property type="protein sequence ID" value="RKD22565.1"/>
    <property type="molecule type" value="Genomic_DNA"/>
</dbReference>
<gene>
    <name evidence="1" type="ORF">BEP19_09905</name>
</gene>
<evidence type="ECO:0000313" key="2">
    <source>
        <dbReference type="Proteomes" id="UP000284219"/>
    </source>
</evidence>
<sequence length="98" mass="11621">MSFATKLKIDRDNKIIDYAIEFAEKIEPLLIESAQKGYSARSIDLDKREDAHILKSPLFLENIELLLEGCKATIEKVEYTNWLYNNKYYKYKLLITWK</sequence>
<name>A0A419SFM4_9BACL</name>